<dbReference type="SUPFAM" id="SSF55031">
    <property type="entry name" value="Bacterial exopeptidase dimerisation domain"/>
    <property type="match status" value="1"/>
</dbReference>
<feature type="chain" id="PRO_5036894598" evidence="3">
    <location>
        <begin position="18"/>
        <end position="430"/>
    </location>
</feature>
<feature type="binding site" evidence="2">
    <location>
        <position position="131"/>
    </location>
    <ligand>
        <name>Mn(2+)</name>
        <dbReference type="ChEBI" id="CHEBI:29035"/>
        <label>2</label>
    </ligand>
</feature>
<dbReference type="InterPro" id="IPR017439">
    <property type="entry name" value="Amidohydrolase"/>
</dbReference>
<protein>
    <submittedName>
        <fullName evidence="5">Amidohydrolase</fullName>
    </submittedName>
</protein>
<sequence length="430" mass="46621">MKYLIILLLFIPFSLSAQNDLNSKAIEMAKSAEPKMVEWRRHFHQNPELSNREVNTSKKIAAELKAMGIEVQTGIAKTGVVGILKGGKPGPVVALRADIDALPITERTGLPFASEVTTEFNGNNTGVMHACGHDMHMTIVLAAAKILSEMRKDLPGTVKFIFQPAEEGPPPGEEGGASLMVKEGVLKNPDVEAIFGLHIDAGSYTGQISYKSEGIMAASDRFEINIKGKQSHGSKPWSSVDPISVAAQIINSLQYIVSRNVELTKEAAVISVGIVQAGVRFNIIPEEAKIVGTIRTLDKPTQKMIWEKIESTAKNIAEIAGATAEVQIESNALLTYNDPELMAKMLPSLAKSTKPELLYNTKAITPAEDFSYFQEEIPGLYFFVGAGGDNPSGGLIDGHHTPEFNPEEAAMLTGLKAMLNLTLDYMQMEQ</sequence>
<proteinExistence type="predicted"/>
<comment type="cofactor">
    <cofactor evidence="2">
        <name>Mn(2+)</name>
        <dbReference type="ChEBI" id="CHEBI:29035"/>
    </cofactor>
    <text evidence="2">The Mn(2+) ion enhances activity.</text>
</comment>
<dbReference type="Gene3D" id="3.40.630.10">
    <property type="entry name" value="Zn peptidases"/>
    <property type="match status" value="1"/>
</dbReference>
<dbReference type="NCBIfam" id="TIGR01891">
    <property type="entry name" value="amidohydrolases"/>
    <property type="match status" value="1"/>
</dbReference>
<dbReference type="GO" id="GO:0046872">
    <property type="term" value="F:metal ion binding"/>
    <property type="evidence" value="ECO:0007669"/>
    <property type="project" value="UniProtKB-KW"/>
</dbReference>
<feature type="domain" description="Peptidase M20 dimerisation" evidence="4">
    <location>
        <begin position="221"/>
        <end position="317"/>
    </location>
</feature>
<keyword evidence="1" id="KW-0378">Hydrolase</keyword>
<feature type="binding site" evidence="2">
    <location>
        <position position="167"/>
    </location>
    <ligand>
        <name>Mn(2+)</name>
        <dbReference type="ChEBI" id="CHEBI:29035"/>
        <label>2</label>
    </ligand>
</feature>
<gene>
    <name evidence="5" type="ORF">JR347_03290</name>
</gene>
<dbReference type="EMBL" id="CP070608">
    <property type="protein sequence ID" value="QSE98120.1"/>
    <property type="molecule type" value="Genomic_DNA"/>
</dbReference>
<dbReference type="FunFam" id="3.30.70.360:FF:000001">
    <property type="entry name" value="N-acetyldiaminopimelate deacetylase"/>
    <property type="match status" value="1"/>
</dbReference>
<dbReference type="InterPro" id="IPR011650">
    <property type="entry name" value="Peptidase_M20_dimer"/>
</dbReference>
<feature type="binding site" evidence="2">
    <location>
        <position position="133"/>
    </location>
    <ligand>
        <name>Mn(2+)</name>
        <dbReference type="ChEBI" id="CHEBI:29035"/>
        <label>2</label>
    </ligand>
</feature>
<dbReference type="PANTHER" id="PTHR11014">
    <property type="entry name" value="PEPTIDASE M20 FAMILY MEMBER"/>
    <property type="match status" value="1"/>
</dbReference>
<dbReference type="AlphaFoldDB" id="A0A974WL02"/>
<dbReference type="PIRSF" id="PIRSF005962">
    <property type="entry name" value="Pept_M20D_amidohydro"/>
    <property type="match status" value="1"/>
</dbReference>
<dbReference type="KEGG" id="fuv:JR347_03290"/>
<evidence type="ECO:0000256" key="2">
    <source>
        <dbReference type="PIRSR" id="PIRSR005962-1"/>
    </source>
</evidence>
<feature type="binding site" evidence="2">
    <location>
        <position position="400"/>
    </location>
    <ligand>
        <name>Mn(2+)</name>
        <dbReference type="ChEBI" id="CHEBI:29035"/>
        <label>2</label>
    </ligand>
</feature>
<dbReference type="InterPro" id="IPR002933">
    <property type="entry name" value="Peptidase_M20"/>
</dbReference>
<evidence type="ECO:0000256" key="1">
    <source>
        <dbReference type="ARBA" id="ARBA00022801"/>
    </source>
</evidence>
<dbReference type="InterPro" id="IPR036264">
    <property type="entry name" value="Bact_exopeptidase_dim_dom"/>
</dbReference>
<feature type="signal peptide" evidence="3">
    <location>
        <begin position="1"/>
        <end position="17"/>
    </location>
</feature>
<evidence type="ECO:0000313" key="6">
    <source>
        <dbReference type="Proteomes" id="UP000662783"/>
    </source>
</evidence>
<dbReference type="Gene3D" id="3.30.70.360">
    <property type="match status" value="1"/>
</dbReference>
<name>A0A974WL02_9BACT</name>
<dbReference type="Proteomes" id="UP000662783">
    <property type="component" value="Chromosome"/>
</dbReference>
<dbReference type="Pfam" id="PF01546">
    <property type="entry name" value="Peptidase_M20"/>
    <property type="match status" value="1"/>
</dbReference>
<evidence type="ECO:0000256" key="3">
    <source>
        <dbReference type="SAM" id="SignalP"/>
    </source>
</evidence>
<evidence type="ECO:0000259" key="4">
    <source>
        <dbReference type="Pfam" id="PF07687"/>
    </source>
</evidence>
<feature type="binding site" evidence="2">
    <location>
        <position position="198"/>
    </location>
    <ligand>
        <name>Mn(2+)</name>
        <dbReference type="ChEBI" id="CHEBI:29035"/>
        <label>2</label>
    </ligand>
</feature>
<dbReference type="RefSeq" id="WP_205722628.1">
    <property type="nucleotide sequence ID" value="NZ_CP070608.1"/>
</dbReference>
<reference evidence="5" key="1">
    <citation type="submission" date="2021-02" db="EMBL/GenBank/DDBJ databases">
        <title>Fulvivirga sp. S481 isolated from sea water.</title>
        <authorList>
            <person name="Bae S.S."/>
            <person name="Baek K."/>
        </authorList>
    </citation>
    <scope>NUCLEOTIDE SEQUENCE</scope>
    <source>
        <strain evidence="5">S481</strain>
    </source>
</reference>
<dbReference type="PANTHER" id="PTHR11014:SF63">
    <property type="entry name" value="METALLOPEPTIDASE, PUTATIVE (AFU_ORTHOLOGUE AFUA_6G09600)-RELATED"/>
    <property type="match status" value="1"/>
</dbReference>
<dbReference type="GO" id="GO:0019877">
    <property type="term" value="P:diaminopimelate biosynthetic process"/>
    <property type="evidence" value="ECO:0007669"/>
    <property type="project" value="UniProtKB-ARBA"/>
</dbReference>
<dbReference type="SUPFAM" id="SSF53187">
    <property type="entry name" value="Zn-dependent exopeptidases"/>
    <property type="match status" value="1"/>
</dbReference>
<keyword evidence="2" id="KW-0464">Manganese</keyword>
<keyword evidence="2" id="KW-0479">Metal-binding</keyword>
<organism evidence="5 6">
    <name type="scientific">Fulvivirga lutea</name>
    <dbReference type="NCBI Taxonomy" id="2810512"/>
    <lineage>
        <taxon>Bacteria</taxon>
        <taxon>Pseudomonadati</taxon>
        <taxon>Bacteroidota</taxon>
        <taxon>Cytophagia</taxon>
        <taxon>Cytophagales</taxon>
        <taxon>Fulvivirgaceae</taxon>
        <taxon>Fulvivirga</taxon>
    </lineage>
</organism>
<keyword evidence="3" id="KW-0732">Signal</keyword>
<keyword evidence="6" id="KW-1185">Reference proteome</keyword>
<dbReference type="Pfam" id="PF07687">
    <property type="entry name" value="M20_dimer"/>
    <property type="match status" value="1"/>
</dbReference>
<evidence type="ECO:0000313" key="5">
    <source>
        <dbReference type="EMBL" id="QSE98120.1"/>
    </source>
</evidence>
<accession>A0A974WL02</accession>
<dbReference type="GO" id="GO:0050118">
    <property type="term" value="F:N-acetyldiaminopimelate deacetylase activity"/>
    <property type="evidence" value="ECO:0007669"/>
    <property type="project" value="UniProtKB-ARBA"/>
</dbReference>